<evidence type="ECO:0000313" key="2">
    <source>
        <dbReference type="EMBL" id="GHF99155.1"/>
    </source>
</evidence>
<dbReference type="Proteomes" id="UP000649955">
    <property type="component" value="Unassembled WGS sequence"/>
</dbReference>
<reference evidence="3" key="1">
    <citation type="journal article" date="2019" name="Int. J. Syst. Evol. Microbiol.">
        <title>The Global Catalogue of Microorganisms (GCM) 10K type strain sequencing project: providing services to taxonomists for standard genome sequencing and annotation.</title>
        <authorList>
            <consortium name="The Broad Institute Genomics Platform"/>
            <consortium name="The Broad Institute Genome Sequencing Center for Infectious Disease"/>
            <person name="Wu L."/>
            <person name="Ma J."/>
        </authorList>
    </citation>
    <scope>NUCLEOTIDE SEQUENCE [LARGE SCALE GENOMIC DNA]</scope>
    <source>
        <strain evidence="3">CGMCC 4.7680</strain>
    </source>
</reference>
<evidence type="ECO:0000313" key="3">
    <source>
        <dbReference type="Proteomes" id="UP000649955"/>
    </source>
</evidence>
<sequence>MRIAPRTFWAAKKRTPSKRAVRDAELLAEIERVFREKYGVYAARKVHAQLNREGIRVAGCTVERLMRQKGLQGLRRGRRPRTTIAAASPSPADLVDRRFTADQPNQLWVADMGPATSRTRRDRTCPSFRPRSSISSHSLYRAFGGSGSGRLGRFARRFLR</sequence>
<dbReference type="PANTHER" id="PTHR46889">
    <property type="entry name" value="TRANSPOSASE INSF FOR INSERTION SEQUENCE IS3B-RELATED"/>
    <property type="match status" value="1"/>
</dbReference>
<comment type="caution">
    <text evidence="2">The sequence shown here is derived from an EMBL/GenBank/DDBJ whole genome shotgun (WGS) entry which is preliminary data.</text>
</comment>
<keyword evidence="3" id="KW-1185">Reference proteome</keyword>
<name>A0ABQ3K5W2_9PSEU</name>
<proteinExistence type="predicted"/>
<accession>A0ABQ3K5W2</accession>
<organism evidence="2 3">
    <name type="scientific">Amycolatopsis bullii</name>
    <dbReference type="NCBI Taxonomy" id="941987"/>
    <lineage>
        <taxon>Bacteria</taxon>
        <taxon>Bacillati</taxon>
        <taxon>Actinomycetota</taxon>
        <taxon>Actinomycetes</taxon>
        <taxon>Pseudonocardiales</taxon>
        <taxon>Pseudonocardiaceae</taxon>
        <taxon>Amycolatopsis</taxon>
    </lineage>
</organism>
<dbReference type="EMBL" id="BNAW01000003">
    <property type="protein sequence ID" value="GHF99155.1"/>
    <property type="molecule type" value="Genomic_DNA"/>
</dbReference>
<dbReference type="InterPro" id="IPR050900">
    <property type="entry name" value="Transposase_IS3/IS150/IS904"/>
</dbReference>
<dbReference type="Pfam" id="PF13276">
    <property type="entry name" value="HTH_21"/>
    <property type="match status" value="1"/>
</dbReference>
<dbReference type="InterPro" id="IPR025948">
    <property type="entry name" value="HTH-like_dom"/>
</dbReference>
<feature type="domain" description="HTH-like" evidence="1">
    <location>
        <begin position="23"/>
        <end position="79"/>
    </location>
</feature>
<protein>
    <recommendedName>
        <fullName evidence="1">HTH-like domain-containing protein</fullName>
    </recommendedName>
</protein>
<dbReference type="PANTHER" id="PTHR46889:SF4">
    <property type="entry name" value="TRANSPOSASE INSO FOR INSERTION SEQUENCE ELEMENT IS911B-RELATED"/>
    <property type="match status" value="1"/>
</dbReference>
<gene>
    <name evidence="2" type="ORF">GCM10017567_12530</name>
</gene>
<evidence type="ECO:0000259" key="1">
    <source>
        <dbReference type="Pfam" id="PF13276"/>
    </source>
</evidence>